<evidence type="ECO:0000313" key="3">
    <source>
        <dbReference type="EMBL" id="PWN88453.1"/>
    </source>
</evidence>
<feature type="compositionally biased region" description="Acidic residues" evidence="1">
    <location>
        <begin position="545"/>
        <end position="557"/>
    </location>
</feature>
<accession>A0A316YK37</accession>
<organism evidence="3 4">
    <name type="scientific">Acaromyces ingoldii</name>
    <dbReference type="NCBI Taxonomy" id="215250"/>
    <lineage>
        <taxon>Eukaryota</taxon>
        <taxon>Fungi</taxon>
        <taxon>Dikarya</taxon>
        <taxon>Basidiomycota</taxon>
        <taxon>Ustilaginomycotina</taxon>
        <taxon>Exobasidiomycetes</taxon>
        <taxon>Exobasidiales</taxon>
        <taxon>Cryptobasidiaceae</taxon>
        <taxon>Acaromyces</taxon>
    </lineage>
</organism>
<dbReference type="OrthoDB" id="3057168at2759"/>
<feature type="domain" description="T6SS Phospholipase effector Tle1-like catalytic" evidence="2">
    <location>
        <begin position="28"/>
        <end position="361"/>
    </location>
</feature>
<evidence type="ECO:0000313" key="4">
    <source>
        <dbReference type="Proteomes" id="UP000245768"/>
    </source>
</evidence>
<dbReference type="PANTHER" id="PTHR33840:SF1">
    <property type="entry name" value="TLE1 PHOSPHOLIPASE DOMAIN-CONTAINING PROTEIN"/>
    <property type="match status" value="1"/>
</dbReference>
<dbReference type="InterPro" id="IPR018712">
    <property type="entry name" value="Tle1-like_cat"/>
</dbReference>
<protein>
    <recommendedName>
        <fullName evidence="2">T6SS Phospholipase effector Tle1-like catalytic domain-containing protein</fullName>
    </recommendedName>
</protein>
<evidence type="ECO:0000256" key="1">
    <source>
        <dbReference type="SAM" id="MobiDB-lite"/>
    </source>
</evidence>
<dbReference type="GeneID" id="37045573"/>
<feature type="region of interest" description="Disordered" evidence="1">
    <location>
        <begin position="1"/>
        <end position="21"/>
    </location>
</feature>
<sequence>MLETFKSAGRVPPASKTADPDALRGPQRIVLLCDGTWQTRRLVQTVNEGGAPTSSSDKYYTNVALLSQAIASSSSARRPDGTVMPQIVAYQSGIGASVDLVSMLVQGATGLTLGQKVSEAYGFLVDNYQPGDEVLLFGFSRGAYTARTIAGFINFAGILGKRTFANGFMDIWKAYMARDPSDAKTEDYAERVFYEKTGLWPSGNAMRTARGNEEAAVEMMGKDPAEEEKEQDKEVDEKRKFPRVYPPQIKVVGVWDTVGALGIPGHFLSPSLSRFFSFFDPVLAPNVSYAFQALALCEDRKDFAPTLFFQPPPGAEVPSDEARRKGQMLKQVWFQGSHSDVGGGHAWHGLSDITLAWMVSQLVDQPGGPLLDINLDALVQLQDRRRAWARQPEHPSRVCIEFQETRQVGQWALLAQNKDKNPTTVTGKKLPVLPWWWTNVVKSSGTTNEEIHYSVHIGQRYTKQDSPQLDDLRKAAINAKDGQPSQLDVIWEHNRLPASLGPTELRLRWKDGDPKSPVDSQYLGADDPEVGDQELDEDLQHTGEQDDGDGGGVDDEAPLPKPKGWSDAAWNLALGIAEAPVRTIAFVVNLGPTPNRNLKPGLLVTAIQKIRKWASKNKKGKKSKKAAPPPTM</sequence>
<dbReference type="RefSeq" id="XP_025375651.1">
    <property type="nucleotide sequence ID" value="XM_025523657.1"/>
</dbReference>
<dbReference type="AlphaFoldDB" id="A0A316YK37"/>
<dbReference type="PANTHER" id="PTHR33840">
    <property type="match status" value="1"/>
</dbReference>
<feature type="region of interest" description="Disordered" evidence="1">
    <location>
        <begin position="506"/>
        <end position="564"/>
    </location>
</feature>
<feature type="compositionally biased region" description="Basic residues" evidence="1">
    <location>
        <begin position="613"/>
        <end position="625"/>
    </location>
</feature>
<dbReference type="InParanoid" id="A0A316YK37"/>
<dbReference type="Proteomes" id="UP000245768">
    <property type="component" value="Unassembled WGS sequence"/>
</dbReference>
<reference evidence="3 4" key="1">
    <citation type="journal article" date="2018" name="Mol. Biol. Evol.">
        <title>Broad Genomic Sampling Reveals a Smut Pathogenic Ancestry of the Fungal Clade Ustilaginomycotina.</title>
        <authorList>
            <person name="Kijpornyongpan T."/>
            <person name="Mondo S.J."/>
            <person name="Barry K."/>
            <person name="Sandor L."/>
            <person name="Lee J."/>
            <person name="Lipzen A."/>
            <person name="Pangilinan J."/>
            <person name="LaButti K."/>
            <person name="Hainaut M."/>
            <person name="Henrissat B."/>
            <person name="Grigoriev I.V."/>
            <person name="Spatafora J.W."/>
            <person name="Aime M.C."/>
        </authorList>
    </citation>
    <scope>NUCLEOTIDE SEQUENCE [LARGE SCALE GENOMIC DNA]</scope>
    <source>
        <strain evidence="3 4">MCA 4198</strain>
    </source>
</reference>
<feature type="region of interest" description="Disordered" evidence="1">
    <location>
        <begin position="613"/>
        <end position="632"/>
    </location>
</feature>
<feature type="compositionally biased region" description="Acidic residues" evidence="1">
    <location>
        <begin position="526"/>
        <end position="537"/>
    </location>
</feature>
<dbReference type="STRING" id="215250.A0A316YK37"/>
<evidence type="ECO:0000259" key="2">
    <source>
        <dbReference type="Pfam" id="PF09994"/>
    </source>
</evidence>
<name>A0A316YK37_9BASI</name>
<dbReference type="EMBL" id="KZ819638">
    <property type="protein sequence ID" value="PWN88453.1"/>
    <property type="molecule type" value="Genomic_DNA"/>
</dbReference>
<gene>
    <name evidence="3" type="ORF">FA10DRAFT_280975</name>
</gene>
<feature type="compositionally biased region" description="Basic and acidic residues" evidence="1">
    <location>
        <begin position="506"/>
        <end position="516"/>
    </location>
</feature>
<dbReference type="Pfam" id="PF09994">
    <property type="entry name" value="T6SS_Tle1-like_cat"/>
    <property type="match status" value="1"/>
</dbReference>
<keyword evidence="4" id="KW-1185">Reference proteome</keyword>
<proteinExistence type="predicted"/>